<dbReference type="PROSITE" id="PS51257">
    <property type="entry name" value="PROKAR_LIPOPROTEIN"/>
    <property type="match status" value="1"/>
</dbReference>
<dbReference type="PANTHER" id="PTHR47272:SF2">
    <property type="entry name" value="PIGGYBAC TRANSPOSABLE ELEMENT-DERIVED PROTEIN 3-LIKE"/>
    <property type="match status" value="1"/>
</dbReference>
<dbReference type="Pfam" id="PF13843">
    <property type="entry name" value="DDE_Tnp_1_7"/>
    <property type="match status" value="1"/>
</dbReference>
<accession>A0AAV8XRQ5</accession>
<dbReference type="Proteomes" id="UP001162156">
    <property type="component" value="Unassembled WGS sequence"/>
</dbReference>
<dbReference type="PANTHER" id="PTHR47272">
    <property type="entry name" value="DDE_TNP_1_7 DOMAIN-CONTAINING PROTEIN"/>
    <property type="match status" value="1"/>
</dbReference>
<protein>
    <recommendedName>
        <fullName evidence="1">PiggyBac transposable element-derived protein domain-containing protein</fullName>
    </recommendedName>
</protein>
<keyword evidence="3" id="KW-1185">Reference proteome</keyword>
<organism evidence="2 3">
    <name type="scientific">Rhamnusium bicolor</name>
    <dbReference type="NCBI Taxonomy" id="1586634"/>
    <lineage>
        <taxon>Eukaryota</taxon>
        <taxon>Metazoa</taxon>
        <taxon>Ecdysozoa</taxon>
        <taxon>Arthropoda</taxon>
        <taxon>Hexapoda</taxon>
        <taxon>Insecta</taxon>
        <taxon>Pterygota</taxon>
        <taxon>Neoptera</taxon>
        <taxon>Endopterygota</taxon>
        <taxon>Coleoptera</taxon>
        <taxon>Polyphaga</taxon>
        <taxon>Cucujiformia</taxon>
        <taxon>Chrysomeloidea</taxon>
        <taxon>Cerambycidae</taxon>
        <taxon>Lepturinae</taxon>
        <taxon>Rhagiini</taxon>
        <taxon>Rhamnusium</taxon>
    </lineage>
</organism>
<dbReference type="EMBL" id="JANEYF010002970">
    <property type="protein sequence ID" value="KAJ8940586.1"/>
    <property type="molecule type" value="Genomic_DNA"/>
</dbReference>
<comment type="caution">
    <text evidence="2">The sequence shown here is derived from an EMBL/GenBank/DDBJ whole genome shotgun (WGS) entry which is preliminary data.</text>
</comment>
<evidence type="ECO:0000313" key="2">
    <source>
        <dbReference type="EMBL" id="KAJ8940586.1"/>
    </source>
</evidence>
<evidence type="ECO:0000313" key="3">
    <source>
        <dbReference type="Proteomes" id="UP001162156"/>
    </source>
</evidence>
<name>A0AAV8XRQ5_9CUCU</name>
<dbReference type="InterPro" id="IPR029526">
    <property type="entry name" value="PGBD"/>
</dbReference>
<feature type="domain" description="PiggyBac transposable element-derived protein" evidence="1">
    <location>
        <begin position="19"/>
        <end position="109"/>
    </location>
</feature>
<proteinExistence type="predicted"/>
<evidence type="ECO:0000259" key="1">
    <source>
        <dbReference type="Pfam" id="PF13843"/>
    </source>
</evidence>
<reference evidence="2" key="1">
    <citation type="journal article" date="2023" name="Insect Mol. Biol.">
        <title>Genome sequencing provides insights into the evolution of gene families encoding plant cell wall-degrading enzymes in longhorned beetles.</title>
        <authorList>
            <person name="Shin N.R."/>
            <person name="Okamura Y."/>
            <person name="Kirsch R."/>
            <person name="Pauchet Y."/>
        </authorList>
    </citation>
    <scope>NUCLEOTIDE SEQUENCE</scope>
    <source>
        <strain evidence="2">RBIC_L_NR</strain>
    </source>
</reference>
<dbReference type="AlphaFoldDB" id="A0AAV8XRQ5"/>
<gene>
    <name evidence="2" type="ORF">NQ314_010664</name>
</gene>
<sequence length="155" mass="18609">MFDRGYFETAIEKIDGQLYVRWMDNVVVTMVSSSCGTQEKGHVKRFSQQQRRNIMILRPKLIIAKYNTYMGSTDQMDQNLSCYRIGIRGKRWYWPILTWMFDVALQNSWVLYNRTGRPKISQPEFKREVANVYLKKYKFNLKELADHQLHLDDIR</sequence>